<dbReference type="VEuPathDB" id="FungiDB:P175DRAFT_0502201"/>
<accession>A0A0F8V3F8</accession>
<evidence type="ECO:0000256" key="3">
    <source>
        <dbReference type="SAM" id="Phobius"/>
    </source>
</evidence>
<dbReference type="GO" id="GO:0006487">
    <property type="term" value="P:protein N-linked glycosylation"/>
    <property type="evidence" value="ECO:0007669"/>
    <property type="project" value="TreeGrafter"/>
</dbReference>
<gene>
    <name evidence="4" type="ORF">AOCH_003857</name>
</gene>
<evidence type="ECO:0000256" key="1">
    <source>
        <dbReference type="ARBA" id="ARBA00009003"/>
    </source>
</evidence>
<feature type="transmembrane region" description="Helical" evidence="3">
    <location>
        <begin position="12"/>
        <end position="31"/>
    </location>
</feature>
<dbReference type="AlphaFoldDB" id="A0A0F8V3F8"/>
<dbReference type="Gene3D" id="3.90.550.20">
    <property type="match status" value="1"/>
</dbReference>
<dbReference type="OrthoDB" id="409543at2759"/>
<dbReference type="InterPro" id="IPR007577">
    <property type="entry name" value="GlycoTrfase_DXD_sugar-bd_CS"/>
</dbReference>
<keyword evidence="5" id="KW-1185">Reference proteome</keyword>
<evidence type="ECO:0000256" key="2">
    <source>
        <dbReference type="SAM" id="MobiDB-lite"/>
    </source>
</evidence>
<dbReference type="Pfam" id="PF04488">
    <property type="entry name" value="Gly_transf_sug"/>
    <property type="match status" value="1"/>
</dbReference>
<proteinExistence type="inferred from homology"/>
<keyword evidence="3" id="KW-0812">Transmembrane</keyword>
<feature type="compositionally biased region" description="Low complexity" evidence="2">
    <location>
        <begin position="98"/>
        <end position="110"/>
    </location>
</feature>
<comment type="caution">
    <text evidence="4">The sequence shown here is derived from an EMBL/GenBank/DDBJ whole genome shotgun (WGS) entry which is preliminary data.</text>
</comment>
<keyword evidence="3" id="KW-0472">Membrane</keyword>
<evidence type="ECO:0008006" key="6">
    <source>
        <dbReference type="Google" id="ProtNLM"/>
    </source>
</evidence>
<keyword evidence="3" id="KW-1133">Transmembrane helix</keyword>
<sequence>MGTLFMSPSRYVAAIVVFLLIFNMYLFNRVIRLTTQNEEFCDTSLHTSPPTAAVTTSPTTVDPLPKPVTVTVTNIVTTTTTVTPNDTPANPPVKGHGSSSSSSSSSSSLSVQNPATAAIPAKIWHKCGHKGVNDDARKLIDQWLEKNPNFRHEVLTDESGDQYVREHYADWPEVVDTFMALTVPILKADFLRVLIMYADGGIWSDLDVACEVPVAEWIPKKLANDPLHPINVVVGIEFDGWQFASWTVMAKPRLAHFERTIRYVLDQIQKLAADNHVSIPAITKPMIPDVVAVTGPQAITIALLQSVSAATGQDIQKQAILNLKEPTLIGDILVLPQAAFAALQGGFPKDQGPYLVSHHYSGSWKNDVGGEEGVKPPSS</sequence>
<dbReference type="InterPro" id="IPR039367">
    <property type="entry name" value="Och1-like"/>
</dbReference>
<feature type="compositionally biased region" description="Low complexity" evidence="2">
    <location>
        <begin position="79"/>
        <end position="88"/>
    </location>
</feature>
<dbReference type="GO" id="GO:0000009">
    <property type="term" value="F:alpha-1,6-mannosyltransferase activity"/>
    <property type="evidence" value="ECO:0007669"/>
    <property type="project" value="InterPro"/>
</dbReference>
<comment type="similarity">
    <text evidence="1">Belongs to the glycosyltransferase 32 family.</text>
</comment>
<protein>
    <recommendedName>
        <fullName evidence="6">Initiation-specific alpha-1,6-mannosyltransferase</fullName>
    </recommendedName>
</protein>
<dbReference type="SUPFAM" id="SSF53448">
    <property type="entry name" value="Nucleotide-diphospho-sugar transferases"/>
    <property type="match status" value="1"/>
</dbReference>
<dbReference type="Proteomes" id="UP000034947">
    <property type="component" value="Unassembled WGS sequence"/>
</dbReference>
<organism evidence="4 5">
    <name type="scientific">Aspergillus ochraceoroseus</name>
    <dbReference type="NCBI Taxonomy" id="138278"/>
    <lineage>
        <taxon>Eukaryota</taxon>
        <taxon>Fungi</taxon>
        <taxon>Dikarya</taxon>
        <taxon>Ascomycota</taxon>
        <taxon>Pezizomycotina</taxon>
        <taxon>Eurotiomycetes</taxon>
        <taxon>Eurotiomycetidae</taxon>
        <taxon>Eurotiales</taxon>
        <taxon>Aspergillaceae</taxon>
        <taxon>Aspergillus</taxon>
        <taxon>Aspergillus subgen. Nidulantes</taxon>
    </lineage>
</organism>
<dbReference type="PANTHER" id="PTHR31834">
    <property type="entry name" value="INITIATION-SPECIFIC ALPHA-1,6-MANNOSYLTRANSFERASE"/>
    <property type="match status" value="1"/>
</dbReference>
<name>A0A0F8V3F8_9EURO</name>
<dbReference type="PANTHER" id="PTHR31834:SF8">
    <property type="entry name" value="TRANSFERASE, PUTATIVE (AFU_ORTHOLOGUE AFUA_6G14040)-RELATED"/>
    <property type="match status" value="1"/>
</dbReference>
<feature type="region of interest" description="Disordered" evidence="2">
    <location>
        <begin position="79"/>
        <end position="111"/>
    </location>
</feature>
<evidence type="ECO:0000313" key="5">
    <source>
        <dbReference type="Proteomes" id="UP000034947"/>
    </source>
</evidence>
<reference evidence="4 5" key="1">
    <citation type="submission" date="2015-02" db="EMBL/GenBank/DDBJ databases">
        <title>Draft Genome Sequences of Two Closely-Related Aflatoxigenic Aspergillus Species Obtained from the Cote d'Ivoire.</title>
        <authorList>
            <person name="Moore G.G."/>
            <person name="Beltz S.B."/>
            <person name="Mack B.M."/>
        </authorList>
    </citation>
    <scope>NUCLEOTIDE SEQUENCE [LARGE SCALE GENOMIC DNA]</scope>
    <source>
        <strain evidence="4 5">SRRC1432</strain>
    </source>
</reference>
<dbReference type="GO" id="GO:0000136">
    <property type="term" value="C:mannan polymerase complex"/>
    <property type="evidence" value="ECO:0007669"/>
    <property type="project" value="TreeGrafter"/>
</dbReference>
<evidence type="ECO:0000313" key="4">
    <source>
        <dbReference type="EMBL" id="KKK17551.1"/>
    </source>
</evidence>
<dbReference type="InterPro" id="IPR029044">
    <property type="entry name" value="Nucleotide-diphossugar_trans"/>
</dbReference>
<dbReference type="EMBL" id="JYKN01002135">
    <property type="protein sequence ID" value="KKK17551.1"/>
    <property type="molecule type" value="Genomic_DNA"/>
</dbReference>